<dbReference type="PANTHER" id="PTHR11070">
    <property type="entry name" value="UVRD / RECB / PCRA DNA HELICASE FAMILY MEMBER"/>
    <property type="match status" value="1"/>
</dbReference>
<feature type="binding site" evidence="15">
    <location>
        <begin position="30"/>
        <end position="37"/>
    </location>
    <ligand>
        <name>ATP</name>
        <dbReference type="ChEBI" id="CHEBI:30616"/>
    </ligand>
</feature>
<dbReference type="Gene3D" id="1.10.486.10">
    <property type="entry name" value="PCRA, domain 4"/>
    <property type="match status" value="1"/>
</dbReference>
<evidence type="ECO:0000256" key="5">
    <source>
        <dbReference type="ARBA" id="ARBA00022801"/>
    </source>
</evidence>
<dbReference type="Gene3D" id="3.40.50.300">
    <property type="entry name" value="P-loop containing nucleotide triphosphate hydrolases"/>
    <property type="match status" value="2"/>
</dbReference>
<keyword evidence="6 15" id="KW-0347">Helicase</keyword>
<evidence type="ECO:0000313" key="19">
    <source>
        <dbReference type="Proteomes" id="UP000316360"/>
    </source>
</evidence>
<dbReference type="Gene3D" id="1.10.10.160">
    <property type="match status" value="1"/>
</dbReference>
<evidence type="ECO:0000256" key="11">
    <source>
        <dbReference type="ARBA" id="ARBA00023235"/>
    </source>
</evidence>
<comment type="caution">
    <text evidence="18">The sequence shown here is derived from an EMBL/GenBank/DDBJ whole genome shotgun (WGS) entry which is preliminary data.</text>
</comment>
<evidence type="ECO:0000259" key="17">
    <source>
        <dbReference type="PROSITE" id="PS51217"/>
    </source>
</evidence>
<dbReference type="SUPFAM" id="SSF52540">
    <property type="entry name" value="P-loop containing nucleoside triphosphate hydrolases"/>
    <property type="match status" value="1"/>
</dbReference>
<keyword evidence="8 15" id="KW-0067">ATP-binding</keyword>
<dbReference type="Proteomes" id="UP000316360">
    <property type="component" value="Unassembled WGS sequence"/>
</dbReference>
<reference evidence="18 19" key="1">
    <citation type="submission" date="2019-03" db="EMBL/GenBank/DDBJ databases">
        <title>Metabolic potential of uncultured bacteria and archaea associated with petroleum seepage in deep-sea sediments.</title>
        <authorList>
            <person name="Dong X."/>
            <person name="Hubert C."/>
        </authorList>
    </citation>
    <scope>NUCLEOTIDE SEQUENCE [LARGE SCALE GENOMIC DNA]</scope>
    <source>
        <strain evidence="18">E44_bin7</strain>
    </source>
</reference>
<comment type="similarity">
    <text evidence="1">Belongs to the helicase family. UvrD subfamily.</text>
</comment>
<dbReference type="EC" id="5.6.2.4" evidence="13"/>
<dbReference type="InterPro" id="IPR014016">
    <property type="entry name" value="UvrD-like_ATP-bd"/>
</dbReference>
<keyword evidence="7" id="KW-0269">Exonuclease</keyword>
<dbReference type="GO" id="GO:0043138">
    <property type="term" value="F:3'-5' DNA helicase activity"/>
    <property type="evidence" value="ECO:0007669"/>
    <property type="project" value="UniProtKB-EC"/>
</dbReference>
<keyword evidence="4" id="KW-0227">DNA damage</keyword>
<gene>
    <name evidence="18" type="ORF">E3J84_00130</name>
</gene>
<dbReference type="AlphaFoldDB" id="A0A523S5Q3"/>
<evidence type="ECO:0000256" key="7">
    <source>
        <dbReference type="ARBA" id="ARBA00022839"/>
    </source>
</evidence>
<dbReference type="Gene3D" id="3.90.320.10">
    <property type="match status" value="1"/>
</dbReference>
<keyword evidence="2" id="KW-0540">Nuclease</keyword>
<keyword evidence="11" id="KW-0413">Isomerase</keyword>
<comment type="catalytic activity">
    <reaction evidence="14">
        <text>ATP + H2O = ADP + phosphate + H(+)</text>
        <dbReference type="Rhea" id="RHEA:13065"/>
        <dbReference type="ChEBI" id="CHEBI:15377"/>
        <dbReference type="ChEBI" id="CHEBI:15378"/>
        <dbReference type="ChEBI" id="CHEBI:30616"/>
        <dbReference type="ChEBI" id="CHEBI:43474"/>
        <dbReference type="ChEBI" id="CHEBI:456216"/>
        <dbReference type="EC" id="5.6.2.4"/>
    </reaction>
</comment>
<dbReference type="PANTHER" id="PTHR11070:SF2">
    <property type="entry name" value="ATP-DEPENDENT DNA HELICASE SRS2"/>
    <property type="match status" value="1"/>
</dbReference>
<proteinExistence type="inferred from homology"/>
<organism evidence="18 19">
    <name type="scientific">Aerophobetes bacterium</name>
    <dbReference type="NCBI Taxonomy" id="2030807"/>
    <lineage>
        <taxon>Bacteria</taxon>
        <taxon>Candidatus Aerophobota</taxon>
    </lineage>
</organism>
<evidence type="ECO:0000256" key="9">
    <source>
        <dbReference type="ARBA" id="ARBA00023125"/>
    </source>
</evidence>
<evidence type="ECO:0000256" key="8">
    <source>
        <dbReference type="ARBA" id="ARBA00022840"/>
    </source>
</evidence>
<sequence length="976" mass="112022">MSLTSKILEGLNKEQREAVTYGEGPLLIIAGAGTGKTQAITRRIAWLITAKQAKPEEILALTFTEKAATEMEERVDILVPYGYTGVWIGTFHAFGDSILKENALELGLVPDLQVLTRPEQIIFFRDHLFEFPLSYYRPLGNPARFIDAILTLFNRAKDEDVTPEEYLNYAHLLEEKARANPEDSELAETTAQQMEVARTYQKYEDLLAQHGKVDFGNQITLPLKLFRDHPAILKRYQERFRYILIDEFQDTNYTQFQLVKLLAARHENITVVADDDQSIYKFRGAAISNVLGFIDVYPKAKQIVLTQNYRSTQVILDTAYRLVNYNNPDRLEFRNNIDKHLISKTRGGQGVKHFHYDTLSSEAEGVAELIKEKVEKEGCSYRDFAILVRANKDADPFLRSLNMADIPWTFSGNKGLYSREEVRFLISFLQSAADFEDSVSLYYLAASEVYQLSARDLILCMNYAGRRNRSLFYAFSHFLEISELDEDISSEGKVIIEKIIKDLEKYADLSIKHTTGDVLYKFISQSGYLKQLTSFPSSSNEEKLKNVARFFDIVRSTSGVLTHDRVPQFTSYLNLLMEAGDNPAVAEADMEADAVNVLTVHKAKGLEFPIVIMVGLVSERFPSRYRREGIPLPDSLIKDILPSGDFHLQEERRLFYVGMTRAKKEIYFTSAQDYGGKRSKKVSQFIMEALDLFKKEVLMHKASALEVIGRSAPPQRKEHQLYKSIPETQILTLSYWRIDDYLTCPLKYKYVHILRVPIMQHHAVVYGRALHKAVQEYYRRRLAGDEVKEEDIISIFQKFWTSEGFLSREHEEQRLEEGREVLRRFYQRVQAEERLPTYVEKEFSFSLGNNRVVGRWDRVDIHNGEVCIIDFKSSNVREKKKVDKRTRESLQLAIYALAYQKAFGKIPERVELHFLESGLVGVATLDEDNFARTIEKINEAAAGIRARSYEAKPSYGACHLLTCAYQGICPRAAGGK</sequence>
<dbReference type="InterPro" id="IPR000212">
    <property type="entry name" value="DNA_helicase_UvrD/REP"/>
</dbReference>
<dbReference type="InterPro" id="IPR011335">
    <property type="entry name" value="Restrct_endonuc-II-like"/>
</dbReference>
<evidence type="ECO:0000256" key="10">
    <source>
        <dbReference type="ARBA" id="ARBA00023204"/>
    </source>
</evidence>
<keyword evidence="9" id="KW-0238">DNA-binding</keyword>
<evidence type="ECO:0000256" key="14">
    <source>
        <dbReference type="ARBA" id="ARBA00048988"/>
    </source>
</evidence>
<evidence type="ECO:0000256" key="13">
    <source>
        <dbReference type="ARBA" id="ARBA00034808"/>
    </source>
</evidence>
<dbReference type="Pfam" id="PF12705">
    <property type="entry name" value="PDDEXK_1"/>
    <property type="match status" value="1"/>
</dbReference>
<dbReference type="GO" id="GO:0004527">
    <property type="term" value="F:exonuclease activity"/>
    <property type="evidence" value="ECO:0007669"/>
    <property type="project" value="UniProtKB-KW"/>
</dbReference>
<dbReference type="InterPro" id="IPR011604">
    <property type="entry name" value="PDDEXK-like_dom_sf"/>
</dbReference>
<dbReference type="GO" id="GO:0005524">
    <property type="term" value="F:ATP binding"/>
    <property type="evidence" value="ECO:0007669"/>
    <property type="project" value="UniProtKB-UniRule"/>
</dbReference>
<dbReference type="EMBL" id="SOKJ01000008">
    <property type="protein sequence ID" value="TET13386.1"/>
    <property type="molecule type" value="Genomic_DNA"/>
</dbReference>
<evidence type="ECO:0000256" key="3">
    <source>
        <dbReference type="ARBA" id="ARBA00022741"/>
    </source>
</evidence>
<dbReference type="InterPro" id="IPR038726">
    <property type="entry name" value="PDDEXK_AddAB-type"/>
</dbReference>
<feature type="domain" description="UvrD-like helicase C-terminal" evidence="17">
    <location>
        <begin position="320"/>
        <end position="605"/>
    </location>
</feature>
<dbReference type="PROSITE" id="PS51198">
    <property type="entry name" value="UVRD_HELICASE_ATP_BIND"/>
    <property type="match status" value="1"/>
</dbReference>
<dbReference type="InterPro" id="IPR027417">
    <property type="entry name" value="P-loop_NTPase"/>
</dbReference>
<feature type="domain" description="UvrD-like helicase ATP-binding" evidence="16">
    <location>
        <begin position="9"/>
        <end position="312"/>
    </location>
</feature>
<evidence type="ECO:0000313" key="18">
    <source>
        <dbReference type="EMBL" id="TET13386.1"/>
    </source>
</evidence>
<keyword evidence="10" id="KW-0234">DNA repair</keyword>
<evidence type="ECO:0000256" key="2">
    <source>
        <dbReference type="ARBA" id="ARBA00022722"/>
    </source>
</evidence>
<dbReference type="SUPFAM" id="SSF52980">
    <property type="entry name" value="Restriction endonuclease-like"/>
    <property type="match status" value="1"/>
</dbReference>
<dbReference type="Pfam" id="PF13361">
    <property type="entry name" value="UvrD_C"/>
    <property type="match status" value="1"/>
</dbReference>
<evidence type="ECO:0000256" key="4">
    <source>
        <dbReference type="ARBA" id="ARBA00022763"/>
    </source>
</evidence>
<accession>A0A523S5Q3</accession>
<dbReference type="CDD" id="cd17932">
    <property type="entry name" value="DEXQc_UvrD"/>
    <property type="match status" value="1"/>
</dbReference>
<dbReference type="GO" id="GO:0000725">
    <property type="term" value="P:recombinational repair"/>
    <property type="evidence" value="ECO:0007669"/>
    <property type="project" value="TreeGrafter"/>
</dbReference>
<evidence type="ECO:0000259" key="16">
    <source>
        <dbReference type="PROSITE" id="PS51198"/>
    </source>
</evidence>
<dbReference type="PROSITE" id="PS51217">
    <property type="entry name" value="UVRD_HELICASE_CTER"/>
    <property type="match status" value="1"/>
</dbReference>
<dbReference type="Pfam" id="PF00580">
    <property type="entry name" value="UvrD-helicase"/>
    <property type="match status" value="1"/>
</dbReference>
<comment type="catalytic activity">
    <reaction evidence="12">
        <text>Couples ATP hydrolysis with the unwinding of duplex DNA by translocating in the 3'-5' direction.</text>
        <dbReference type="EC" id="5.6.2.4"/>
    </reaction>
</comment>
<dbReference type="InterPro" id="IPR014017">
    <property type="entry name" value="DNA_helicase_UvrD-like_C"/>
</dbReference>
<evidence type="ECO:0000256" key="12">
    <source>
        <dbReference type="ARBA" id="ARBA00034617"/>
    </source>
</evidence>
<protein>
    <recommendedName>
        <fullName evidence="13">DNA 3'-5' helicase</fullName>
        <ecNumber evidence="13">5.6.2.4</ecNumber>
    </recommendedName>
</protein>
<dbReference type="GO" id="GO:0003677">
    <property type="term" value="F:DNA binding"/>
    <property type="evidence" value="ECO:0007669"/>
    <property type="project" value="UniProtKB-KW"/>
</dbReference>
<name>A0A523S5Q3_UNCAE</name>
<evidence type="ECO:0000256" key="1">
    <source>
        <dbReference type="ARBA" id="ARBA00009922"/>
    </source>
</evidence>
<keyword evidence="5 15" id="KW-0378">Hydrolase</keyword>
<keyword evidence="3 15" id="KW-0547">Nucleotide-binding</keyword>
<evidence type="ECO:0000256" key="6">
    <source>
        <dbReference type="ARBA" id="ARBA00022806"/>
    </source>
</evidence>
<dbReference type="InterPro" id="IPR013986">
    <property type="entry name" value="DExx_box_DNA_helicase_dom_sf"/>
</dbReference>
<evidence type="ECO:0000256" key="15">
    <source>
        <dbReference type="PROSITE-ProRule" id="PRU00560"/>
    </source>
</evidence>